<dbReference type="EMBL" id="CADIKC010000014">
    <property type="protein sequence ID" value="CAB3741208.1"/>
    <property type="molecule type" value="Genomic_DNA"/>
</dbReference>
<organism evidence="1 2">
    <name type="scientific">Paraburkholderia sediminicola</name>
    <dbReference type="NCBI Taxonomy" id="458836"/>
    <lineage>
        <taxon>Bacteria</taxon>
        <taxon>Pseudomonadati</taxon>
        <taxon>Pseudomonadota</taxon>
        <taxon>Betaproteobacteria</taxon>
        <taxon>Burkholderiales</taxon>
        <taxon>Burkholderiaceae</taxon>
        <taxon>Paraburkholderia</taxon>
    </lineage>
</organism>
<dbReference type="Proteomes" id="UP000494255">
    <property type="component" value="Unassembled WGS sequence"/>
</dbReference>
<evidence type="ECO:0000313" key="2">
    <source>
        <dbReference type="Proteomes" id="UP000494255"/>
    </source>
</evidence>
<keyword evidence="2" id="KW-1185">Reference proteome</keyword>
<protein>
    <submittedName>
        <fullName evidence="1">Uncharacterized protein</fullName>
    </submittedName>
</protein>
<accession>A0A6J5CS54</accession>
<reference evidence="1 2" key="1">
    <citation type="submission" date="2020-04" db="EMBL/GenBank/DDBJ databases">
        <authorList>
            <person name="De Canck E."/>
        </authorList>
    </citation>
    <scope>NUCLEOTIDE SEQUENCE [LARGE SCALE GENOMIC DNA]</scope>
    <source>
        <strain evidence="1 2">LMG 24238</strain>
    </source>
</reference>
<evidence type="ECO:0000313" key="1">
    <source>
        <dbReference type="EMBL" id="CAB3741208.1"/>
    </source>
</evidence>
<dbReference type="AlphaFoldDB" id="A0A6J5CS54"/>
<name>A0A6J5CS54_9BURK</name>
<gene>
    <name evidence="1" type="ORF">LMG24238_06732</name>
</gene>
<sequence>MKTGPAGLSFRSFSRTFRLLTRRPARVVDSGPGGSRPCPKRRIATVIEMELGELNV</sequence>
<proteinExistence type="predicted"/>